<evidence type="ECO:0000313" key="2">
    <source>
        <dbReference type="EMBL" id="CAA0828797.1"/>
    </source>
</evidence>
<dbReference type="Proteomes" id="UP001153555">
    <property type="component" value="Unassembled WGS sequence"/>
</dbReference>
<evidence type="ECO:0000256" key="1">
    <source>
        <dbReference type="SAM" id="MobiDB-lite"/>
    </source>
</evidence>
<gene>
    <name evidence="2" type="ORF">SHERM_24492</name>
</gene>
<feature type="region of interest" description="Disordered" evidence="1">
    <location>
        <begin position="49"/>
        <end position="72"/>
    </location>
</feature>
<protein>
    <submittedName>
        <fullName evidence="2">Uncharacterized protein</fullName>
    </submittedName>
</protein>
<keyword evidence="3" id="KW-1185">Reference proteome</keyword>
<dbReference type="EMBL" id="CACSLK010027752">
    <property type="protein sequence ID" value="CAA0828797.1"/>
    <property type="molecule type" value="Genomic_DNA"/>
</dbReference>
<dbReference type="AlphaFoldDB" id="A0A9N7RI57"/>
<evidence type="ECO:0000313" key="3">
    <source>
        <dbReference type="Proteomes" id="UP001153555"/>
    </source>
</evidence>
<reference evidence="2" key="1">
    <citation type="submission" date="2019-12" db="EMBL/GenBank/DDBJ databases">
        <authorList>
            <person name="Scholes J."/>
        </authorList>
    </citation>
    <scope>NUCLEOTIDE SEQUENCE</scope>
</reference>
<proteinExistence type="predicted"/>
<accession>A0A9N7RI57</accession>
<sequence length="205" mass="22845">MVNKYIKWDLLNKSIHYTHFSLLNLTTHFSLSPQPLFSFSSSRTEHTLHTLSHTQSSGQPTAISSPPSANSHQFRAHLPATGASSCSHLRCTYITVAASHLTASGFLSRDELSCFSLITVMSAFSTYCGELKRVIENRNGSSEFVQSGSSYNGIIFIVDVKDFEGFHDKICDMFRRAKSDRQCNLTNRSGDTPIKPLYLIIARSN</sequence>
<comment type="caution">
    <text evidence="2">The sequence shown here is derived from an EMBL/GenBank/DDBJ whole genome shotgun (WGS) entry which is preliminary data.</text>
</comment>
<feature type="non-terminal residue" evidence="2">
    <location>
        <position position="205"/>
    </location>
</feature>
<name>A0A9N7RI57_STRHE</name>
<organism evidence="2 3">
    <name type="scientific">Striga hermonthica</name>
    <name type="common">Purple witchweed</name>
    <name type="synonym">Buchnera hermonthica</name>
    <dbReference type="NCBI Taxonomy" id="68872"/>
    <lineage>
        <taxon>Eukaryota</taxon>
        <taxon>Viridiplantae</taxon>
        <taxon>Streptophyta</taxon>
        <taxon>Embryophyta</taxon>
        <taxon>Tracheophyta</taxon>
        <taxon>Spermatophyta</taxon>
        <taxon>Magnoliopsida</taxon>
        <taxon>eudicotyledons</taxon>
        <taxon>Gunneridae</taxon>
        <taxon>Pentapetalae</taxon>
        <taxon>asterids</taxon>
        <taxon>lamiids</taxon>
        <taxon>Lamiales</taxon>
        <taxon>Orobanchaceae</taxon>
        <taxon>Buchnereae</taxon>
        <taxon>Striga</taxon>
    </lineage>
</organism>